<evidence type="ECO:0000259" key="7">
    <source>
        <dbReference type="PROSITE" id="PS51510"/>
    </source>
</evidence>
<evidence type="ECO:0000256" key="1">
    <source>
        <dbReference type="ARBA" id="ARBA00022679"/>
    </source>
</evidence>
<keyword evidence="4 5" id="KW-0067">ATP-binding</keyword>
<dbReference type="GO" id="GO:0004111">
    <property type="term" value="F:creatine kinase activity"/>
    <property type="evidence" value="ECO:0007669"/>
    <property type="project" value="InterPro"/>
</dbReference>
<sequence>MTNSTLFTSPVLTWLDNQGKNSDIVLASRVRLARNLKNIPFPNRAKRSDLIQVKELILRLLPAIETATNLHFEYIEIDKLNHLQQNVLAEKFLISQKLINNPENRLVLLSDDLSVSIMVNEDDHLRIQCRAPGLDLDSCLKRAFAIDDAIEAYLNIAFDEKMGYLTAYPTNLGTGLRATVLLHLPALVITQQISKIINISPQLGMTIRGLFGEDSLGNLFQASNQLTLGFKEEELIENLSATVQEIISHEHDARKALLNYSHDKLENRVWRSFGILKYAHSISQHEMLNLVSKVRLGVDMGIIDETKADILNLLLIAGQKNYLQNLNEMDNMTPQEIEKQRATTIRNIFSQLQNTPTP</sequence>
<evidence type="ECO:0000313" key="8">
    <source>
        <dbReference type="EMBL" id="SNU98438.1"/>
    </source>
</evidence>
<protein>
    <recommendedName>
        <fullName evidence="5">Protein-arginine kinase</fullName>
        <ecNumber evidence="5">2.7.14.1</ecNumber>
    </recommendedName>
</protein>
<comment type="catalytic activity">
    <reaction evidence="5">
        <text>L-arginyl-[protein] + ATP = N(omega)-phospho-L-arginyl-[protein] + ADP + H(+)</text>
        <dbReference type="Rhea" id="RHEA:43384"/>
        <dbReference type="Rhea" id="RHEA-COMP:10532"/>
        <dbReference type="Rhea" id="RHEA-COMP:10533"/>
        <dbReference type="ChEBI" id="CHEBI:15378"/>
        <dbReference type="ChEBI" id="CHEBI:29965"/>
        <dbReference type="ChEBI" id="CHEBI:30616"/>
        <dbReference type="ChEBI" id="CHEBI:83226"/>
        <dbReference type="ChEBI" id="CHEBI:456216"/>
        <dbReference type="EC" id="2.7.14.1"/>
    </reaction>
</comment>
<dbReference type="InterPro" id="IPR022414">
    <property type="entry name" value="ATP-guanido_PTrfase_cat"/>
</dbReference>
<feature type="binding site" evidence="5 6">
    <location>
        <position position="126"/>
    </location>
    <ligand>
        <name>ATP</name>
        <dbReference type="ChEBI" id="CHEBI:30616"/>
    </ligand>
</feature>
<dbReference type="InterPro" id="IPR000749">
    <property type="entry name" value="ATP-guanido_PTrfase"/>
</dbReference>
<dbReference type="HAMAP" id="MF_00602">
    <property type="entry name" value="Prot_Arg_kinase"/>
    <property type="match status" value="1"/>
</dbReference>
<dbReference type="Pfam" id="PF00217">
    <property type="entry name" value="ATP-gua_Ptrans"/>
    <property type="match status" value="1"/>
</dbReference>
<accession>A0A239TML3</accession>
<evidence type="ECO:0000256" key="2">
    <source>
        <dbReference type="ARBA" id="ARBA00022741"/>
    </source>
</evidence>
<dbReference type="PANTHER" id="PTHR11547">
    <property type="entry name" value="ARGININE OR CREATINE KINASE"/>
    <property type="match status" value="1"/>
</dbReference>
<dbReference type="GO" id="GO:0005524">
    <property type="term" value="F:ATP binding"/>
    <property type="evidence" value="ECO:0007669"/>
    <property type="project" value="UniProtKB-UniRule"/>
</dbReference>
<keyword evidence="1 5" id="KW-0808">Transferase</keyword>
<dbReference type="CDD" id="cd07930">
    <property type="entry name" value="bacterial_phosphagen_kinase"/>
    <property type="match status" value="1"/>
</dbReference>
<dbReference type="InterPro" id="IPR014746">
    <property type="entry name" value="Gln_synth/guanido_kin_cat_dom"/>
</dbReference>
<keyword evidence="2 5" id="KW-0547">Nucleotide-binding</keyword>
<dbReference type="PROSITE" id="PS51510">
    <property type="entry name" value="PHOSPHAGEN_KINASE_C"/>
    <property type="match status" value="1"/>
</dbReference>
<dbReference type="eggNOG" id="COG3869">
    <property type="taxonomic scope" value="Bacteria"/>
</dbReference>
<dbReference type="RefSeq" id="WP_027890778.1">
    <property type="nucleotide sequence ID" value="NZ_LT906446.1"/>
</dbReference>
<comment type="similarity">
    <text evidence="5 6">Belongs to the ATP:guanido phosphotransferase family.</text>
</comment>
<evidence type="ECO:0000256" key="5">
    <source>
        <dbReference type="HAMAP-Rule" id="MF_00602"/>
    </source>
</evidence>
<dbReference type="GO" id="GO:1990424">
    <property type="term" value="F:protein arginine kinase activity"/>
    <property type="evidence" value="ECO:0007669"/>
    <property type="project" value="UniProtKB-EC"/>
</dbReference>
<dbReference type="EC" id="2.7.14.1" evidence="5"/>
<keyword evidence="9" id="KW-1185">Reference proteome</keyword>
<gene>
    <name evidence="5" type="primary">mcsB</name>
    <name evidence="8" type="ORF">SAMEA4364220_00930</name>
</gene>
<dbReference type="PANTHER" id="PTHR11547:SF38">
    <property type="entry name" value="ARGININE KINASE 1-RELATED"/>
    <property type="match status" value="1"/>
</dbReference>
<keyword evidence="3 5" id="KW-0418">Kinase</keyword>
<feature type="binding site" evidence="5 6">
    <location>
        <begin position="208"/>
        <end position="213"/>
    </location>
    <ligand>
        <name>ATP</name>
        <dbReference type="ChEBI" id="CHEBI:30616"/>
    </ligand>
</feature>
<dbReference type="Gene3D" id="3.30.590.10">
    <property type="entry name" value="Glutamine synthetase/guanido kinase, catalytic domain"/>
    <property type="match status" value="1"/>
</dbReference>
<dbReference type="AlphaFoldDB" id="A0A239TML3"/>
<dbReference type="InterPro" id="IPR023660">
    <property type="entry name" value="Arg_Kinase"/>
</dbReference>
<name>A0A239TML3_9FIRM</name>
<comment type="caution">
    <text evidence="5 6">Lacks conserved residue(s) required for the propagation of feature annotation.</text>
</comment>
<evidence type="ECO:0000256" key="4">
    <source>
        <dbReference type="ARBA" id="ARBA00022840"/>
    </source>
</evidence>
<dbReference type="SUPFAM" id="SSF55931">
    <property type="entry name" value="Glutamine synthetase/guanido kinase"/>
    <property type="match status" value="1"/>
</dbReference>
<evidence type="ECO:0000313" key="9">
    <source>
        <dbReference type="Proteomes" id="UP000215383"/>
    </source>
</evidence>
<dbReference type="GeneID" id="78506949"/>
<organism evidence="8 9">
    <name type="scientific">Megamonas hypermegale</name>
    <dbReference type="NCBI Taxonomy" id="158847"/>
    <lineage>
        <taxon>Bacteria</taxon>
        <taxon>Bacillati</taxon>
        <taxon>Bacillota</taxon>
        <taxon>Negativicutes</taxon>
        <taxon>Selenomonadales</taxon>
        <taxon>Selenomonadaceae</taxon>
        <taxon>Megamonas</taxon>
    </lineage>
</organism>
<reference evidence="8 9" key="1">
    <citation type="submission" date="2017-06" db="EMBL/GenBank/DDBJ databases">
        <authorList>
            <consortium name="Pathogen Informatics"/>
        </authorList>
    </citation>
    <scope>NUCLEOTIDE SEQUENCE [LARGE SCALE GENOMIC DNA]</scope>
    <source>
        <strain evidence="8 9">NCTC10570</strain>
    </source>
</reference>
<dbReference type="EMBL" id="LT906446">
    <property type="protein sequence ID" value="SNU98438.1"/>
    <property type="molecule type" value="Genomic_DNA"/>
</dbReference>
<comment type="function">
    <text evidence="5">Catalyzes the specific phosphorylation of arginine residues in proteins.</text>
</comment>
<feature type="domain" description="Phosphagen kinase C-terminal" evidence="7">
    <location>
        <begin position="24"/>
        <end position="253"/>
    </location>
</feature>
<feature type="binding site" evidence="5 6">
    <location>
        <begin position="27"/>
        <end position="31"/>
    </location>
    <ligand>
        <name>ATP</name>
        <dbReference type="ChEBI" id="CHEBI:30616"/>
    </ligand>
</feature>
<dbReference type="Proteomes" id="UP000215383">
    <property type="component" value="Chromosome 1"/>
</dbReference>
<dbReference type="GO" id="GO:0046314">
    <property type="term" value="P:phosphocreatine biosynthetic process"/>
    <property type="evidence" value="ECO:0007669"/>
    <property type="project" value="InterPro"/>
</dbReference>
<feature type="binding site" evidence="6">
    <location>
        <begin position="177"/>
        <end position="181"/>
    </location>
    <ligand>
        <name>ATP</name>
        <dbReference type="ChEBI" id="CHEBI:30616"/>
    </ligand>
</feature>
<proteinExistence type="inferred from homology"/>
<dbReference type="GO" id="GO:0005615">
    <property type="term" value="C:extracellular space"/>
    <property type="evidence" value="ECO:0007669"/>
    <property type="project" value="TreeGrafter"/>
</dbReference>
<evidence type="ECO:0000256" key="3">
    <source>
        <dbReference type="ARBA" id="ARBA00022777"/>
    </source>
</evidence>
<evidence type="ECO:0000256" key="6">
    <source>
        <dbReference type="PROSITE-ProRule" id="PRU00843"/>
    </source>
</evidence>